<reference evidence="2" key="3">
    <citation type="submission" date="2016-11" db="EMBL/GenBank/DDBJ databases">
        <title>Salimicrobium jeotgali MJ3, isolated from Myulchi jeot, a traditional Korean fermented seafood.</title>
        <authorList>
            <person name="Kim K.H."/>
            <person name="Jeon C.O."/>
            <person name="Jin H.M."/>
        </authorList>
    </citation>
    <scope>NUCLEOTIDE SEQUENCE</scope>
    <source>
        <strain evidence="2">MJ3</strain>
    </source>
</reference>
<dbReference type="OrthoDB" id="2962497at2"/>
<accession>K2FI65</accession>
<evidence type="ECO:0000256" key="1">
    <source>
        <dbReference type="SAM" id="Coils"/>
    </source>
</evidence>
<dbReference type="Proteomes" id="UP000092654">
    <property type="component" value="Chromosome"/>
</dbReference>
<gene>
    <name evidence="2" type="ORF">AAV35_000290</name>
    <name evidence="3" type="ORF">MJ3_11855</name>
</gene>
<sequence length="254" mass="29711">MRKELIEKLQMPKRTVLNRNIPKKQFYEQAELSNKEKELIKDDIESVYLLSICRQDTLNVPKYVDEDLHYEEIYWVFVSLKSTKHFEKVCKTIHRAFPNPVVLVCSNAGQDIAVSTGHKRLNQNVSSKSVVEELSLSPFIDPYSHDEGTARFIERLNFRSLSHQNLYIFYEDISKATEASQIISIIGSYPRSEQSLLDSTRVIKEINLNLKELLRLKKEHNDQTDFGEKMNIYMNIKQVEAKKEQLLNQLKELC</sequence>
<evidence type="ECO:0008006" key="6">
    <source>
        <dbReference type="Google" id="ProtNLM"/>
    </source>
</evidence>
<evidence type="ECO:0000313" key="2">
    <source>
        <dbReference type="EMBL" id="AKG03373.1"/>
    </source>
</evidence>
<organism evidence="3 4">
    <name type="scientific">Salimicrobium jeotgali</name>
    <dbReference type="NCBI Taxonomy" id="1230341"/>
    <lineage>
        <taxon>Bacteria</taxon>
        <taxon>Bacillati</taxon>
        <taxon>Bacillota</taxon>
        <taxon>Bacilli</taxon>
        <taxon>Bacillales</taxon>
        <taxon>Bacillaceae</taxon>
        <taxon>Salimicrobium</taxon>
    </lineage>
</organism>
<evidence type="ECO:0000313" key="3">
    <source>
        <dbReference type="EMBL" id="EKE30756.1"/>
    </source>
</evidence>
<evidence type="ECO:0000313" key="5">
    <source>
        <dbReference type="Proteomes" id="UP000092654"/>
    </source>
</evidence>
<name>K2FI65_9BACI</name>
<keyword evidence="4" id="KW-1185">Reference proteome</keyword>
<dbReference type="eggNOG" id="ENOG5032C11">
    <property type="taxonomic scope" value="Bacteria"/>
</dbReference>
<dbReference type="RefSeq" id="WP_008591975.1">
    <property type="nucleotide sequence ID" value="NZ_AMPQ01000041.1"/>
</dbReference>
<dbReference type="KEGG" id="sje:AAV35_000290"/>
<evidence type="ECO:0000313" key="4">
    <source>
        <dbReference type="Proteomes" id="UP000011746"/>
    </source>
</evidence>
<feature type="coiled-coil region" evidence="1">
    <location>
        <begin position="203"/>
        <end position="249"/>
    </location>
</feature>
<dbReference type="AlphaFoldDB" id="K2FI65"/>
<dbReference type="EMBL" id="CP011361">
    <property type="protein sequence ID" value="AKG03373.1"/>
    <property type="molecule type" value="Genomic_DNA"/>
</dbReference>
<dbReference type="Proteomes" id="UP000011746">
    <property type="component" value="Unassembled WGS sequence"/>
</dbReference>
<dbReference type="EMBL" id="AMPQ01000041">
    <property type="protein sequence ID" value="EKE30756.1"/>
    <property type="molecule type" value="Genomic_DNA"/>
</dbReference>
<dbReference type="InterPro" id="IPR025503">
    <property type="entry name" value="DUF4391"/>
</dbReference>
<protein>
    <recommendedName>
        <fullName evidence="6">DUF4391 domain-containing protein</fullName>
    </recommendedName>
</protein>
<keyword evidence="1" id="KW-0175">Coiled coil</keyword>
<proteinExistence type="predicted"/>
<dbReference type="Pfam" id="PF14335">
    <property type="entry name" value="DUF4391"/>
    <property type="match status" value="1"/>
</dbReference>
<reference evidence="3 4" key="1">
    <citation type="journal article" date="2012" name="J. Bacteriol.">
        <title>Draft Genome Sequence of Salimicrobium sp. Strain MJ3, Isolated from Myulchi-Jeot, Korean Fermented Seafood.</title>
        <authorList>
            <person name="Lee S.H."/>
            <person name="Jung J.Y."/>
            <person name="Jeon C.O."/>
        </authorList>
    </citation>
    <scope>NUCLEOTIDE SEQUENCE [LARGE SCALE GENOMIC DNA]</scope>
    <source>
        <strain evidence="3 4">MJ3</strain>
    </source>
</reference>
<reference evidence="5" key="2">
    <citation type="submission" date="2015-06" db="EMBL/GenBank/DDBJ databases">
        <title>Salimicrobium jeotgali MJ3, isolated from Myulchi jeot, a traditional Korean fermented seafood.</title>
        <authorList>
            <person name="Kim K.H."/>
            <person name="Jeon C.O."/>
            <person name="Jin H.M."/>
        </authorList>
    </citation>
    <scope>NUCLEOTIDE SEQUENCE [LARGE SCALE GENOMIC DNA]</scope>
    <source>
        <strain evidence="5">MJ3</strain>
    </source>
</reference>
<dbReference type="STRING" id="1230341.AAV35_000290"/>